<sequence>MRRPNRPNSAIAALVLLGLRGALAQEPEAMCNWGSSYGWAVNSLGQDPCMVANDLFSTVPGPCSDSNIVFQSLNGGIGYTGSAALAFYANTCICNTVIYSLAAACSLCQGASLISWSTWTAYCAGTQTVYQKWPAAIPSSISIPLWAYMAINGSWDSTAAKNNASVTAQSQLSRRQNRLPVLAQL</sequence>
<gene>
    <name evidence="1" type="ORF">BV22DRAFT_489581</name>
</gene>
<reference evidence="1" key="1">
    <citation type="journal article" date="2021" name="New Phytol.">
        <title>Evolutionary innovations through gain and loss of genes in the ectomycorrhizal Boletales.</title>
        <authorList>
            <person name="Wu G."/>
            <person name="Miyauchi S."/>
            <person name="Morin E."/>
            <person name="Kuo A."/>
            <person name="Drula E."/>
            <person name="Varga T."/>
            <person name="Kohler A."/>
            <person name="Feng B."/>
            <person name="Cao Y."/>
            <person name="Lipzen A."/>
            <person name="Daum C."/>
            <person name="Hundley H."/>
            <person name="Pangilinan J."/>
            <person name="Johnson J."/>
            <person name="Barry K."/>
            <person name="LaButti K."/>
            <person name="Ng V."/>
            <person name="Ahrendt S."/>
            <person name="Min B."/>
            <person name="Choi I.G."/>
            <person name="Park H."/>
            <person name="Plett J.M."/>
            <person name="Magnuson J."/>
            <person name="Spatafora J.W."/>
            <person name="Nagy L.G."/>
            <person name="Henrissat B."/>
            <person name="Grigoriev I.V."/>
            <person name="Yang Z.L."/>
            <person name="Xu J."/>
            <person name="Martin F.M."/>
        </authorList>
    </citation>
    <scope>NUCLEOTIDE SEQUENCE</scope>
    <source>
        <strain evidence="1">KUC20120723A-06</strain>
    </source>
</reference>
<dbReference type="Proteomes" id="UP000790709">
    <property type="component" value="Unassembled WGS sequence"/>
</dbReference>
<protein>
    <submittedName>
        <fullName evidence="1">Uncharacterized protein</fullName>
    </submittedName>
</protein>
<comment type="caution">
    <text evidence="1">The sequence shown here is derived from an EMBL/GenBank/DDBJ whole genome shotgun (WGS) entry which is preliminary data.</text>
</comment>
<evidence type="ECO:0000313" key="1">
    <source>
        <dbReference type="EMBL" id="KAH7924761.1"/>
    </source>
</evidence>
<accession>A0ACB8BH02</accession>
<keyword evidence="2" id="KW-1185">Reference proteome</keyword>
<evidence type="ECO:0000313" key="2">
    <source>
        <dbReference type="Proteomes" id="UP000790709"/>
    </source>
</evidence>
<name>A0ACB8BH02_9AGAM</name>
<proteinExistence type="predicted"/>
<organism evidence="1 2">
    <name type="scientific">Leucogyrophana mollusca</name>
    <dbReference type="NCBI Taxonomy" id="85980"/>
    <lineage>
        <taxon>Eukaryota</taxon>
        <taxon>Fungi</taxon>
        <taxon>Dikarya</taxon>
        <taxon>Basidiomycota</taxon>
        <taxon>Agaricomycotina</taxon>
        <taxon>Agaricomycetes</taxon>
        <taxon>Agaricomycetidae</taxon>
        <taxon>Boletales</taxon>
        <taxon>Boletales incertae sedis</taxon>
        <taxon>Leucogyrophana</taxon>
    </lineage>
</organism>
<dbReference type="EMBL" id="MU266417">
    <property type="protein sequence ID" value="KAH7924761.1"/>
    <property type="molecule type" value="Genomic_DNA"/>
</dbReference>